<dbReference type="STRING" id="212818.A0A0D2AF99"/>
<evidence type="ECO:0000256" key="1">
    <source>
        <dbReference type="SAM" id="MobiDB-lite"/>
    </source>
</evidence>
<dbReference type="AlphaFoldDB" id="A0A0D2AF99"/>
<dbReference type="OrthoDB" id="5366687at2759"/>
<dbReference type="VEuPathDB" id="FungiDB:PV10_01306"/>
<dbReference type="RefSeq" id="XP_016229147.1">
    <property type="nucleotide sequence ID" value="XM_016365498.1"/>
</dbReference>
<reference evidence="2 3" key="1">
    <citation type="submission" date="2015-01" db="EMBL/GenBank/DDBJ databases">
        <title>The Genome Sequence of Exophiala mesophila CBS40295.</title>
        <authorList>
            <consortium name="The Broad Institute Genomics Platform"/>
            <person name="Cuomo C."/>
            <person name="de Hoog S."/>
            <person name="Gorbushina A."/>
            <person name="Stielow B."/>
            <person name="Teixiera M."/>
            <person name="Abouelleil A."/>
            <person name="Chapman S.B."/>
            <person name="Priest M."/>
            <person name="Young S.K."/>
            <person name="Wortman J."/>
            <person name="Nusbaum C."/>
            <person name="Birren B."/>
        </authorList>
    </citation>
    <scope>NUCLEOTIDE SEQUENCE [LARGE SCALE GENOMIC DNA]</scope>
    <source>
        <strain evidence="2 3">CBS 40295</strain>
    </source>
</reference>
<gene>
    <name evidence="2" type="ORF">PV10_01306</name>
</gene>
<dbReference type="GeneID" id="27319151"/>
<evidence type="ECO:0000313" key="3">
    <source>
        <dbReference type="Proteomes" id="UP000054302"/>
    </source>
</evidence>
<organism evidence="2 3">
    <name type="scientific">Exophiala mesophila</name>
    <name type="common">Black yeast-like fungus</name>
    <dbReference type="NCBI Taxonomy" id="212818"/>
    <lineage>
        <taxon>Eukaryota</taxon>
        <taxon>Fungi</taxon>
        <taxon>Dikarya</taxon>
        <taxon>Ascomycota</taxon>
        <taxon>Pezizomycotina</taxon>
        <taxon>Eurotiomycetes</taxon>
        <taxon>Chaetothyriomycetidae</taxon>
        <taxon>Chaetothyriales</taxon>
        <taxon>Herpotrichiellaceae</taxon>
        <taxon>Exophiala</taxon>
    </lineage>
</organism>
<protein>
    <submittedName>
        <fullName evidence="2">Uncharacterized protein</fullName>
    </submittedName>
</protein>
<dbReference type="EMBL" id="KN847520">
    <property type="protein sequence ID" value="KIV97573.1"/>
    <property type="molecule type" value="Genomic_DNA"/>
</dbReference>
<feature type="region of interest" description="Disordered" evidence="1">
    <location>
        <begin position="137"/>
        <end position="177"/>
    </location>
</feature>
<name>A0A0D2AF99_EXOME</name>
<proteinExistence type="predicted"/>
<keyword evidence="3" id="KW-1185">Reference proteome</keyword>
<sequence length="320" mass="35271">MANHIVETPGEPGGSAPRRLTQAVDDVRQIAASSSTSSEARARSVATARAAIRVFDEYNLSQLPGSVVDQAFIITTLQELAYHDIDGGAITDIAEWCMGRWLALSQNHAARVAAFRGLGQAWLARSQSLLARIHRLEGSSSSGSSGRPQSLGERFPYTSSEETRDAERATAEADARTHSPDYVEARGLLIPAVDHYTRALELAESQGSVHGDILAEAAEANMSLGNVSSSHGNDRYFHTAIRYLRRASAIPGYVLSPYLQRCIRTLRISYFRTNKTAVIWTTMGDWSIRFLLFRRVSNQRWLRYLVQSAGRDVLMKAALC</sequence>
<feature type="compositionally biased region" description="Basic and acidic residues" evidence="1">
    <location>
        <begin position="161"/>
        <end position="177"/>
    </location>
</feature>
<dbReference type="Proteomes" id="UP000054302">
    <property type="component" value="Unassembled WGS sequence"/>
</dbReference>
<evidence type="ECO:0000313" key="2">
    <source>
        <dbReference type="EMBL" id="KIV97573.1"/>
    </source>
</evidence>
<accession>A0A0D2AF99</accession>